<dbReference type="PANTHER" id="PTHR22955">
    <property type="entry name" value="RETROTRANSPOSON"/>
    <property type="match status" value="1"/>
</dbReference>
<name>A0A8T0FZR5_ARGBR</name>
<keyword evidence="1" id="KW-0812">Transmembrane</keyword>
<gene>
    <name evidence="2" type="ORF">HNY73_000946</name>
</gene>
<proteinExistence type="predicted"/>
<dbReference type="PANTHER" id="PTHR22955:SF77">
    <property type="entry name" value="ASPARTIC PUTATIVE DOMAIN-CONTAINING PROTEIN-RELATED"/>
    <property type="match status" value="1"/>
</dbReference>
<comment type="caution">
    <text evidence="2">The sequence shown here is derived from an EMBL/GenBank/DDBJ whole genome shotgun (WGS) entry which is preliminary data.</text>
</comment>
<dbReference type="EMBL" id="JABXBU010000001">
    <property type="protein sequence ID" value="KAF8796587.1"/>
    <property type="molecule type" value="Genomic_DNA"/>
</dbReference>
<keyword evidence="1" id="KW-0472">Membrane</keyword>
<evidence type="ECO:0000313" key="3">
    <source>
        <dbReference type="Proteomes" id="UP000807504"/>
    </source>
</evidence>
<organism evidence="2 3">
    <name type="scientific">Argiope bruennichi</name>
    <name type="common">Wasp spider</name>
    <name type="synonym">Aranea bruennichi</name>
    <dbReference type="NCBI Taxonomy" id="94029"/>
    <lineage>
        <taxon>Eukaryota</taxon>
        <taxon>Metazoa</taxon>
        <taxon>Ecdysozoa</taxon>
        <taxon>Arthropoda</taxon>
        <taxon>Chelicerata</taxon>
        <taxon>Arachnida</taxon>
        <taxon>Araneae</taxon>
        <taxon>Araneomorphae</taxon>
        <taxon>Entelegynae</taxon>
        <taxon>Araneoidea</taxon>
        <taxon>Araneidae</taxon>
        <taxon>Argiope</taxon>
    </lineage>
</organism>
<evidence type="ECO:0000313" key="2">
    <source>
        <dbReference type="EMBL" id="KAF8796587.1"/>
    </source>
</evidence>
<sequence length="285" mass="32098">METTTCYERGYISYMFGFTNLLICAYFLSSFDWQLARLPFIRRSTRGMFQKEPIQTPGIVAYKEGAANNPNNAFSVGAEIFYELLRPGQIYTGDSRLLLQNTVFGYVASGSVDEEQQMEVFCVANRVKEIQSLTNKDMWHHCPGKDNPSDLLTRGISADSLLNCEKWWNGPSFLHEENIVAKNDDVILSDDSIYRFIDNCKQPFNKQIGPLKISEVQRAETTLVKLVQQVEFESELKDLSTKGMVSPQSKIKNLSPFLDSESFEGSSTRGWMSGVKGLYGGAPSV</sequence>
<keyword evidence="3" id="KW-1185">Reference proteome</keyword>
<keyword evidence="1" id="KW-1133">Transmembrane helix</keyword>
<feature type="transmembrane region" description="Helical" evidence="1">
    <location>
        <begin position="12"/>
        <end position="33"/>
    </location>
</feature>
<evidence type="ECO:0000256" key="1">
    <source>
        <dbReference type="SAM" id="Phobius"/>
    </source>
</evidence>
<evidence type="ECO:0008006" key="4">
    <source>
        <dbReference type="Google" id="ProtNLM"/>
    </source>
</evidence>
<accession>A0A8T0FZR5</accession>
<reference evidence="2" key="2">
    <citation type="submission" date="2020-06" db="EMBL/GenBank/DDBJ databases">
        <authorList>
            <person name="Sheffer M."/>
        </authorList>
    </citation>
    <scope>NUCLEOTIDE SEQUENCE</scope>
</reference>
<dbReference type="AlphaFoldDB" id="A0A8T0FZR5"/>
<dbReference type="Proteomes" id="UP000807504">
    <property type="component" value="Unassembled WGS sequence"/>
</dbReference>
<protein>
    <recommendedName>
        <fullName evidence="4">Peptidase aspartic putative domain-containing protein</fullName>
    </recommendedName>
</protein>
<reference evidence="2" key="1">
    <citation type="journal article" date="2020" name="bioRxiv">
        <title>Chromosome-level reference genome of the European wasp spider Argiope bruennichi: a resource for studies on range expansion and evolutionary adaptation.</title>
        <authorList>
            <person name="Sheffer M.M."/>
            <person name="Hoppe A."/>
            <person name="Krehenwinkel H."/>
            <person name="Uhl G."/>
            <person name="Kuss A.W."/>
            <person name="Jensen L."/>
            <person name="Jensen C."/>
            <person name="Gillespie R.G."/>
            <person name="Hoff K.J."/>
            <person name="Prost S."/>
        </authorList>
    </citation>
    <scope>NUCLEOTIDE SEQUENCE</scope>
</reference>